<dbReference type="EMBL" id="JAOCJW010000001">
    <property type="protein sequence ID" value="MDH2004072.1"/>
    <property type="molecule type" value="Genomic_DNA"/>
</dbReference>
<organism evidence="1 2">
    <name type="scientific">Comamonas aquatica</name>
    <dbReference type="NCBI Taxonomy" id="225991"/>
    <lineage>
        <taxon>Bacteria</taxon>
        <taxon>Pseudomonadati</taxon>
        <taxon>Pseudomonadota</taxon>
        <taxon>Betaproteobacteria</taxon>
        <taxon>Burkholderiales</taxon>
        <taxon>Comamonadaceae</taxon>
        <taxon>Comamonas</taxon>
    </lineage>
</organism>
<dbReference type="AlphaFoldDB" id="A0AA42VYT9"/>
<protein>
    <submittedName>
        <fullName evidence="1">Uncharacterized protein</fullName>
    </submittedName>
</protein>
<gene>
    <name evidence="1" type="ORF">N5J23_00660</name>
</gene>
<evidence type="ECO:0000313" key="2">
    <source>
        <dbReference type="Proteomes" id="UP001161294"/>
    </source>
</evidence>
<sequence>MDAFPLNNQQLSINAKLSTCNCEMPIRDIFCVPPLPGAGTNPAFAARESACAVRDPARLRATPRQLLP</sequence>
<accession>A0AA42VYT9</accession>
<name>A0AA42VYT9_9BURK</name>
<dbReference type="RefSeq" id="WP_210929924.1">
    <property type="nucleotide sequence ID" value="NZ_CP072916.1"/>
</dbReference>
<comment type="caution">
    <text evidence="1">The sequence shown here is derived from an EMBL/GenBank/DDBJ whole genome shotgun (WGS) entry which is preliminary data.</text>
</comment>
<reference evidence="1" key="1">
    <citation type="submission" date="2022-09" db="EMBL/GenBank/DDBJ databases">
        <title>Intensive care unit water sources are persistently colonized with multi-drug resistant bacteria and are the site of extensive horizontal gene transfer of antibiotic resistance genes.</title>
        <authorList>
            <person name="Diorio-Toth L."/>
        </authorList>
    </citation>
    <scope>NUCLEOTIDE SEQUENCE</scope>
    <source>
        <strain evidence="1">GD03686</strain>
    </source>
</reference>
<proteinExistence type="predicted"/>
<evidence type="ECO:0000313" key="1">
    <source>
        <dbReference type="EMBL" id="MDH2004072.1"/>
    </source>
</evidence>
<dbReference type="GeneID" id="74940372"/>
<dbReference type="Proteomes" id="UP001161294">
    <property type="component" value="Unassembled WGS sequence"/>
</dbReference>